<reference evidence="4" key="1">
    <citation type="submission" date="2020-05" db="EMBL/GenBank/DDBJ databases">
        <authorList>
            <person name="Chiriac C."/>
            <person name="Salcher M."/>
            <person name="Ghai R."/>
            <person name="Kavagutti S V."/>
        </authorList>
    </citation>
    <scope>NUCLEOTIDE SEQUENCE</scope>
</reference>
<keyword evidence="3" id="KW-0408">Iron</keyword>
<evidence type="ECO:0000256" key="2">
    <source>
        <dbReference type="ARBA" id="ARBA00022723"/>
    </source>
</evidence>
<dbReference type="SUPFAM" id="SSF54909">
    <property type="entry name" value="Dimeric alpha+beta barrel"/>
    <property type="match status" value="1"/>
</dbReference>
<accession>A0A6J6BQ80</accession>
<keyword evidence="1" id="KW-0349">Heme</keyword>
<dbReference type="Pfam" id="PF06778">
    <property type="entry name" value="Chlor_dismutase"/>
    <property type="match status" value="1"/>
</dbReference>
<proteinExistence type="predicted"/>
<sequence length="230" mass="25207">MSDAASAPVSPSTGLGVLHLFCKPTPLFDGEALVAAVKAAETAGCMVVTVAMLGHKADVAVMAMHADLRQLRALQTGVQRSGLEVVDSYVSLTESSEYAQGLPQEMIDARLYPTIPPQSKDMPAWCFYPMSKKREAHANWFTLPYDQRKHLMHEHGTSGRKFAGRIVQYVTGSTGLDDFEWGVTLFAVHPDDLKEVVYTMRFDEASALYGEFGAFYTGIVTPVEQLVSQI</sequence>
<protein>
    <submittedName>
        <fullName evidence="4">Unannotated protein</fullName>
    </submittedName>
</protein>
<dbReference type="Gene3D" id="3.30.70.1030">
    <property type="entry name" value="Apc35880, domain 1"/>
    <property type="match status" value="2"/>
</dbReference>
<keyword evidence="2" id="KW-0479">Metal-binding</keyword>
<evidence type="ECO:0000256" key="3">
    <source>
        <dbReference type="ARBA" id="ARBA00023004"/>
    </source>
</evidence>
<evidence type="ECO:0000256" key="1">
    <source>
        <dbReference type="ARBA" id="ARBA00022617"/>
    </source>
</evidence>
<dbReference type="EMBL" id="CAEZSR010000006">
    <property type="protein sequence ID" value="CAB4540885.1"/>
    <property type="molecule type" value="Genomic_DNA"/>
</dbReference>
<dbReference type="InterPro" id="IPR010644">
    <property type="entry name" value="ChdC/CLD"/>
</dbReference>
<evidence type="ECO:0000313" key="4">
    <source>
        <dbReference type="EMBL" id="CAB4540885.1"/>
    </source>
</evidence>
<dbReference type="PANTHER" id="PTHR36843">
    <property type="entry name" value="HEME-DEPENDENT PEROXIDASE YWFI-RELATED"/>
    <property type="match status" value="1"/>
</dbReference>
<dbReference type="AlphaFoldDB" id="A0A6J6BQ80"/>
<organism evidence="4">
    <name type="scientific">freshwater metagenome</name>
    <dbReference type="NCBI Taxonomy" id="449393"/>
    <lineage>
        <taxon>unclassified sequences</taxon>
        <taxon>metagenomes</taxon>
        <taxon>ecological metagenomes</taxon>
    </lineage>
</organism>
<gene>
    <name evidence="4" type="ORF">UFOPK1493_00302</name>
</gene>
<dbReference type="GO" id="GO:0020037">
    <property type="term" value="F:heme binding"/>
    <property type="evidence" value="ECO:0007669"/>
    <property type="project" value="InterPro"/>
</dbReference>
<dbReference type="InterPro" id="IPR011008">
    <property type="entry name" value="Dimeric_a/b-barrel"/>
</dbReference>
<dbReference type="PANTHER" id="PTHR36843:SF1">
    <property type="entry name" value="COPROHEME DECARBOXYLASE"/>
    <property type="match status" value="1"/>
</dbReference>
<dbReference type="GO" id="GO:0046872">
    <property type="term" value="F:metal ion binding"/>
    <property type="evidence" value="ECO:0007669"/>
    <property type="project" value="UniProtKB-KW"/>
</dbReference>
<name>A0A6J6BQ80_9ZZZZ</name>
<dbReference type="GO" id="GO:0016491">
    <property type="term" value="F:oxidoreductase activity"/>
    <property type="evidence" value="ECO:0007669"/>
    <property type="project" value="InterPro"/>
</dbReference>